<dbReference type="STRING" id="745531.A0A0C3NMJ9"/>
<evidence type="ECO:0000313" key="2">
    <source>
        <dbReference type="EMBL" id="KIP06279.1"/>
    </source>
</evidence>
<protein>
    <submittedName>
        <fullName evidence="2">Uncharacterized protein</fullName>
    </submittedName>
</protein>
<dbReference type="OrthoDB" id="412109at2759"/>
<reference evidence="2 3" key="1">
    <citation type="journal article" date="2014" name="PLoS Genet.">
        <title>Analysis of the Phlebiopsis gigantea genome, transcriptome and secretome provides insight into its pioneer colonization strategies of wood.</title>
        <authorList>
            <person name="Hori C."/>
            <person name="Ishida T."/>
            <person name="Igarashi K."/>
            <person name="Samejima M."/>
            <person name="Suzuki H."/>
            <person name="Master E."/>
            <person name="Ferreira P."/>
            <person name="Ruiz-Duenas F.J."/>
            <person name="Held B."/>
            <person name="Canessa P."/>
            <person name="Larrondo L.F."/>
            <person name="Schmoll M."/>
            <person name="Druzhinina I.S."/>
            <person name="Kubicek C.P."/>
            <person name="Gaskell J.A."/>
            <person name="Kersten P."/>
            <person name="St John F."/>
            <person name="Glasner J."/>
            <person name="Sabat G."/>
            <person name="Splinter BonDurant S."/>
            <person name="Syed K."/>
            <person name="Yadav J."/>
            <person name="Mgbeahuruike A.C."/>
            <person name="Kovalchuk A."/>
            <person name="Asiegbu F.O."/>
            <person name="Lackner G."/>
            <person name="Hoffmeister D."/>
            <person name="Rencoret J."/>
            <person name="Gutierrez A."/>
            <person name="Sun H."/>
            <person name="Lindquist E."/>
            <person name="Barry K."/>
            <person name="Riley R."/>
            <person name="Grigoriev I.V."/>
            <person name="Henrissat B."/>
            <person name="Kues U."/>
            <person name="Berka R.M."/>
            <person name="Martinez A.T."/>
            <person name="Covert S.F."/>
            <person name="Blanchette R.A."/>
            <person name="Cullen D."/>
        </authorList>
    </citation>
    <scope>NUCLEOTIDE SEQUENCE [LARGE SCALE GENOMIC DNA]</scope>
    <source>
        <strain evidence="2 3">11061_1 CR5-6</strain>
    </source>
</reference>
<dbReference type="Proteomes" id="UP000053257">
    <property type="component" value="Unassembled WGS sequence"/>
</dbReference>
<dbReference type="HOGENOM" id="CLU_863596_0_0_1"/>
<evidence type="ECO:0000313" key="3">
    <source>
        <dbReference type="Proteomes" id="UP000053257"/>
    </source>
</evidence>
<dbReference type="AlphaFoldDB" id="A0A0C3NMJ9"/>
<proteinExistence type="predicted"/>
<accession>A0A0C3NMJ9</accession>
<sequence length="322" mass="36357">MDFVKHLLTSPAKSTHTSSPTKSHRYVPYVLPRSETGPATPPAMSEELRALFAARRAVEAKTATLEAALATATAELEAECVRAAEEAAAQGQTREERIEDVTRRYNRAMDQERRRAHAVDERRAREREELWAAADAVWEARLDDARREHERARRAGEWALQDAERRAAASEERARKAVAEAARMRWEAEGVERARREREAECVRGQFIVYERKWEVLRGEPQTAAGVRFCEFPWPVLARNGTVVSLSAITRDAVRAFVLHNLRPAEVMSKSPKDRVLAEMLRFHPDKFKVLGLPKIAAEDRETASKAGDIIILALTELLATC</sequence>
<feature type="region of interest" description="Disordered" evidence="1">
    <location>
        <begin position="1"/>
        <end position="25"/>
    </location>
</feature>
<name>A0A0C3NMJ9_PHLG1</name>
<feature type="compositionally biased region" description="Low complexity" evidence="1">
    <location>
        <begin position="9"/>
        <end position="21"/>
    </location>
</feature>
<dbReference type="EMBL" id="KN840521">
    <property type="protein sequence ID" value="KIP06279.1"/>
    <property type="molecule type" value="Genomic_DNA"/>
</dbReference>
<organism evidence="2 3">
    <name type="scientific">Phlebiopsis gigantea (strain 11061_1 CR5-6)</name>
    <name type="common">White-rot fungus</name>
    <name type="synonym">Peniophora gigantea</name>
    <dbReference type="NCBI Taxonomy" id="745531"/>
    <lineage>
        <taxon>Eukaryota</taxon>
        <taxon>Fungi</taxon>
        <taxon>Dikarya</taxon>
        <taxon>Basidiomycota</taxon>
        <taxon>Agaricomycotina</taxon>
        <taxon>Agaricomycetes</taxon>
        <taxon>Polyporales</taxon>
        <taxon>Phanerochaetaceae</taxon>
        <taxon>Phlebiopsis</taxon>
    </lineage>
</organism>
<gene>
    <name evidence="2" type="ORF">PHLGIDRAFT_128351</name>
</gene>
<evidence type="ECO:0000256" key="1">
    <source>
        <dbReference type="SAM" id="MobiDB-lite"/>
    </source>
</evidence>
<keyword evidence="3" id="KW-1185">Reference proteome</keyword>